<feature type="domain" description="DUF6795" evidence="1">
    <location>
        <begin position="13"/>
        <end position="118"/>
    </location>
</feature>
<accession>A0A3D8JRU3</accession>
<dbReference type="OrthoDB" id="9098565at2"/>
<dbReference type="InterPro" id="IPR046474">
    <property type="entry name" value="DUF6795"/>
</dbReference>
<evidence type="ECO:0000313" key="2">
    <source>
        <dbReference type="EMBL" id="RDU95141.1"/>
    </source>
</evidence>
<keyword evidence="3" id="KW-1185">Reference proteome</keyword>
<gene>
    <name evidence="2" type="ORF">DWV00_30635</name>
</gene>
<dbReference type="EMBL" id="QRGA01000022">
    <property type="protein sequence ID" value="RDU95141.1"/>
    <property type="molecule type" value="Genomic_DNA"/>
</dbReference>
<protein>
    <recommendedName>
        <fullName evidence="1">DUF6795 domain-containing protein</fullName>
    </recommendedName>
</protein>
<dbReference type="Proteomes" id="UP000256838">
    <property type="component" value="Unassembled WGS sequence"/>
</dbReference>
<reference evidence="2 3" key="1">
    <citation type="submission" date="2018-08" db="EMBL/GenBank/DDBJ databases">
        <title>Paraburkholderia sp. DHOM06 isolated from forest soil.</title>
        <authorList>
            <person name="Gao Z.-H."/>
            <person name="Qiu L.-H."/>
        </authorList>
    </citation>
    <scope>NUCLEOTIDE SEQUENCE [LARGE SCALE GENOMIC DNA]</scope>
    <source>
        <strain evidence="2 3">DHOM06</strain>
    </source>
</reference>
<organism evidence="2 3">
    <name type="scientific">Trinickia dinghuensis</name>
    <dbReference type="NCBI Taxonomy" id="2291023"/>
    <lineage>
        <taxon>Bacteria</taxon>
        <taxon>Pseudomonadati</taxon>
        <taxon>Pseudomonadota</taxon>
        <taxon>Betaproteobacteria</taxon>
        <taxon>Burkholderiales</taxon>
        <taxon>Burkholderiaceae</taxon>
        <taxon>Trinickia</taxon>
    </lineage>
</organism>
<comment type="caution">
    <text evidence="2">The sequence shown here is derived from an EMBL/GenBank/DDBJ whole genome shotgun (WGS) entry which is preliminary data.</text>
</comment>
<dbReference type="Pfam" id="PF20598">
    <property type="entry name" value="DUF6795"/>
    <property type="match status" value="1"/>
</dbReference>
<evidence type="ECO:0000313" key="3">
    <source>
        <dbReference type="Proteomes" id="UP000256838"/>
    </source>
</evidence>
<dbReference type="AlphaFoldDB" id="A0A3D8JRU3"/>
<sequence length="135" mass="15333">MGAFDRLVLFSEVRGTVLKHGAPVAGAELIQKVVWSDNENEIAPQRAVTDEKGAFRFQPITRAAWFLRLIPAQPIMLQKIVIRYEGVEYTAWRHSKNSYDADTELDGRPIRLVCELTSQPDYDGKHYGICRAEVD</sequence>
<proteinExistence type="predicted"/>
<name>A0A3D8JRU3_9BURK</name>
<evidence type="ECO:0000259" key="1">
    <source>
        <dbReference type="Pfam" id="PF20598"/>
    </source>
</evidence>